<keyword evidence="3" id="KW-1185">Reference proteome</keyword>
<comment type="caution">
    <text evidence="2">The sequence shown here is derived from an EMBL/GenBank/DDBJ whole genome shotgun (WGS) entry which is preliminary data.</text>
</comment>
<evidence type="ECO:0000313" key="2">
    <source>
        <dbReference type="EMBL" id="EYD77397.1"/>
    </source>
</evidence>
<dbReference type="InterPro" id="IPR000600">
    <property type="entry name" value="ROK"/>
</dbReference>
<dbReference type="PANTHER" id="PTHR18964:SF149">
    <property type="entry name" value="BIFUNCTIONAL UDP-N-ACETYLGLUCOSAMINE 2-EPIMERASE_N-ACETYLMANNOSAMINE KINASE"/>
    <property type="match status" value="1"/>
</dbReference>
<evidence type="ECO:0000313" key="3">
    <source>
        <dbReference type="Proteomes" id="UP000019666"/>
    </source>
</evidence>
<comment type="similarity">
    <text evidence="1">Belongs to the ROK (NagC/XylR) family.</text>
</comment>
<sequence length="387" mass="40403">MNRSEAIAARPALTGSARAVFRRLAYDGPSTRPQIGTALGLSRPTMSAAIGELQRLGYVEMIGLIRGPLGRSAAQYRVGPEAGHVLAVDAGATHIRLRVSTLDRRLLYSCAYRLPIRQFVLNEEISRAVAGQVAAAIASTGPDWGPLRTVGIAVPTRVVGPDGDAEASRQNMVFTAFRPPKGSAVVLENNVNCAAVAEQQYGAAQGETTFAYIQIGLKIGMGLMLGGQLLRGRNGGAGEIGHLSFPLAPGLEPQPGAAEQYLGAEALMARVHADWPADEGEPPTDTAELLHLVNQGSSVARRHVERHSADIGAIVASCVSVVDPGLVVLGGGLGASPLLLPKVRQMVDRLSYAAEIRSSSLGADATVLGIERLAIDHTVAATLGEEA</sequence>
<proteinExistence type="inferred from homology"/>
<dbReference type="Gene3D" id="3.30.420.40">
    <property type="match status" value="2"/>
</dbReference>
<dbReference type="EMBL" id="AOSK01000030">
    <property type="protein sequence ID" value="EYD77397.1"/>
    <property type="molecule type" value="Genomic_DNA"/>
</dbReference>
<name>A0A017HSB8_9RHOB</name>
<organism evidence="2 3">
    <name type="scientific">Rubellimicrobium mesophilum DSM 19309</name>
    <dbReference type="NCBI Taxonomy" id="442562"/>
    <lineage>
        <taxon>Bacteria</taxon>
        <taxon>Pseudomonadati</taxon>
        <taxon>Pseudomonadota</taxon>
        <taxon>Alphaproteobacteria</taxon>
        <taxon>Rhodobacterales</taxon>
        <taxon>Roseobacteraceae</taxon>
        <taxon>Rubellimicrobium</taxon>
    </lineage>
</organism>
<evidence type="ECO:0000256" key="1">
    <source>
        <dbReference type="ARBA" id="ARBA00006479"/>
    </source>
</evidence>
<protein>
    <submittedName>
        <fullName evidence="2">Transcriptional regulator/sugar kinase</fullName>
    </submittedName>
</protein>
<dbReference type="SUPFAM" id="SSF53067">
    <property type="entry name" value="Actin-like ATPase domain"/>
    <property type="match status" value="1"/>
</dbReference>
<dbReference type="Pfam" id="PF00480">
    <property type="entry name" value="ROK"/>
    <property type="match status" value="1"/>
</dbReference>
<dbReference type="InterPro" id="IPR043129">
    <property type="entry name" value="ATPase_NBD"/>
</dbReference>
<keyword evidence="2" id="KW-0418">Kinase</keyword>
<reference evidence="2 3" key="1">
    <citation type="submission" date="2013-02" db="EMBL/GenBank/DDBJ databases">
        <authorList>
            <person name="Fiebig A."/>
            <person name="Goeker M."/>
            <person name="Klenk H.-P.P."/>
        </authorList>
    </citation>
    <scope>NUCLEOTIDE SEQUENCE [LARGE SCALE GENOMIC DNA]</scope>
    <source>
        <strain evidence="2 3">DSM 19309</strain>
    </source>
</reference>
<dbReference type="Proteomes" id="UP000019666">
    <property type="component" value="Unassembled WGS sequence"/>
</dbReference>
<dbReference type="Gene3D" id="1.10.10.10">
    <property type="entry name" value="Winged helix-like DNA-binding domain superfamily/Winged helix DNA-binding domain"/>
    <property type="match status" value="1"/>
</dbReference>
<dbReference type="SUPFAM" id="SSF46785">
    <property type="entry name" value="Winged helix' DNA-binding domain"/>
    <property type="match status" value="1"/>
</dbReference>
<dbReference type="GO" id="GO:0016301">
    <property type="term" value="F:kinase activity"/>
    <property type="evidence" value="ECO:0007669"/>
    <property type="project" value="UniProtKB-KW"/>
</dbReference>
<gene>
    <name evidence="2" type="ORF">Rumeso_01104</name>
</gene>
<dbReference type="STRING" id="442562.Rumeso_01104"/>
<dbReference type="AlphaFoldDB" id="A0A017HSB8"/>
<dbReference type="PANTHER" id="PTHR18964">
    <property type="entry name" value="ROK (REPRESSOR, ORF, KINASE) FAMILY"/>
    <property type="match status" value="1"/>
</dbReference>
<keyword evidence="2" id="KW-0808">Transferase</keyword>
<dbReference type="HOGENOM" id="CLU_036604_13_3_5"/>
<dbReference type="PATRIC" id="fig|442562.3.peg.1096"/>
<accession>A0A017HSB8</accession>
<dbReference type="InterPro" id="IPR036388">
    <property type="entry name" value="WH-like_DNA-bd_sf"/>
</dbReference>
<dbReference type="InterPro" id="IPR036390">
    <property type="entry name" value="WH_DNA-bd_sf"/>
</dbReference>